<proteinExistence type="predicted"/>
<evidence type="ECO:0000313" key="6">
    <source>
        <dbReference type="Proteomes" id="UP000253507"/>
    </source>
</evidence>
<feature type="compositionally biased region" description="Pro residues" evidence="3">
    <location>
        <begin position="172"/>
        <end position="182"/>
    </location>
</feature>
<organism evidence="5 6">
    <name type="scientific">Streptomyces reniochalinae</name>
    <dbReference type="NCBI Taxonomy" id="2250578"/>
    <lineage>
        <taxon>Bacteria</taxon>
        <taxon>Bacillati</taxon>
        <taxon>Actinomycetota</taxon>
        <taxon>Actinomycetes</taxon>
        <taxon>Kitasatosporales</taxon>
        <taxon>Streptomycetaceae</taxon>
        <taxon>Streptomyces</taxon>
    </lineage>
</organism>
<dbReference type="NCBIfam" id="TIGR01575">
    <property type="entry name" value="rimI"/>
    <property type="match status" value="1"/>
</dbReference>
<reference evidence="5 6" key="1">
    <citation type="submission" date="2018-06" db="EMBL/GenBank/DDBJ databases">
        <title>Streptomyces reniochalinae sp. nov. and Streptomyces diacarnus sp. nov. from marine sponges.</title>
        <authorList>
            <person name="Li L."/>
        </authorList>
    </citation>
    <scope>NUCLEOTIDE SEQUENCE [LARGE SCALE GENOMIC DNA]</scope>
    <source>
        <strain evidence="5 6">LHW50302</strain>
    </source>
</reference>
<protein>
    <submittedName>
        <fullName evidence="5">Ribosomal-protein-alanine N-acetyltransferase</fullName>
        <ecNumber evidence="5">2.3.1.267</ecNumber>
    </submittedName>
</protein>
<evidence type="ECO:0000256" key="1">
    <source>
        <dbReference type="ARBA" id="ARBA00022679"/>
    </source>
</evidence>
<evidence type="ECO:0000259" key="4">
    <source>
        <dbReference type="PROSITE" id="PS51186"/>
    </source>
</evidence>
<sequence length="193" mass="20389">MRWWDIDPVLELEGELFPEDAWSAGMFWSELAYARGPDATRRYLVAEAADGSLVGYGGLAAVAGTGDIQTIGILAAHRGTGLGSRLLRALLRAATDFECAEVLLEVRVDNAPAQRLYERFGFAPLGIRRGYYQPANVDALVMRLADPASHAAAADAAVPDAGRGASADAPEDPPPASSPHSPPNTHQGTNTHG</sequence>
<dbReference type="InterPro" id="IPR050832">
    <property type="entry name" value="Bact_Acetyltransf"/>
</dbReference>
<keyword evidence="6" id="KW-1185">Reference proteome</keyword>
<feature type="compositionally biased region" description="Low complexity" evidence="3">
    <location>
        <begin position="154"/>
        <end position="168"/>
    </location>
</feature>
<dbReference type="EC" id="2.3.1.267" evidence="5"/>
<keyword evidence="1 5" id="KW-0808">Transferase</keyword>
<dbReference type="RefSeq" id="WP_114015572.1">
    <property type="nucleotide sequence ID" value="NZ_QOIM01000030.1"/>
</dbReference>
<dbReference type="PROSITE" id="PS51186">
    <property type="entry name" value="GNAT"/>
    <property type="match status" value="1"/>
</dbReference>
<accession>A0A367EPR8</accession>
<dbReference type="PANTHER" id="PTHR43877">
    <property type="entry name" value="AMINOALKYLPHOSPHONATE N-ACETYLTRANSFERASE-RELATED-RELATED"/>
    <property type="match status" value="1"/>
</dbReference>
<dbReference type="SUPFAM" id="SSF55729">
    <property type="entry name" value="Acyl-CoA N-acyltransferases (Nat)"/>
    <property type="match status" value="1"/>
</dbReference>
<name>A0A367EPR8_9ACTN</name>
<dbReference type="InterPro" id="IPR006464">
    <property type="entry name" value="AcTrfase_RimI/Ard1"/>
</dbReference>
<comment type="caution">
    <text evidence="5">The sequence shown here is derived from an EMBL/GenBank/DDBJ whole genome shotgun (WGS) entry which is preliminary data.</text>
</comment>
<evidence type="ECO:0000313" key="5">
    <source>
        <dbReference type="EMBL" id="RCG19407.1"/>
    </source>
</evidence>
<dbReference type="OrthoDB" id="529907at2"/>
<keyword evidence="2 5" id="KW-0012">Acyltransferase</keyword>
<dbReference type="InterPro" id="IPR000182">
    <property type="entry name" value="GNAT_dom"/>
</dbReference>
<evidence type="ECO:0000256" key="2">
    <source>
        <dbReference type="ARBA" id="ARBA00023315"/>
    </source>
</evidence>
<evidence type="ECO:0000256" key="3">
    <source>
        <dbReference type="SAM" id="MobiDB-lite"/>
    </source>
</evidence>
<feature type="compositionally biased region" description="Polar residues" evidence="3">
    <location>
        <begin position="184"/>
        <end position="193"/>
    </location>
</feature>
<feature type="domain" description="N-acetyltransferase" evidence="4">
    <location>
        <begin position="1"/>
        <end position="147"/>
    </location>
</feature>
<gene>
    <name evidence="5" type="primary">rimI</name>
    <name evidence="5" type="ORF">DQ392_11145</name>
</gene>
<dbReference type="InterPro" id="IPR016181">
    <property type="entry name" value="Acyl_CoA_acyltransferase"/>
</dbReference>
<dbReference type="GO" id="GO:0008999">
    <property type="term" value="F:protein-N-terminal-alanine acetyltransferase activity"/>
    <property type="evidence" value="ECO:0007669"/>
    <property type="project" value="UniProtKB-EC"/>
</dbReference>
<dbReference type="AlphaFoldDB" id="A0A367EPR8"/>
<dbReference type="Pfam" id="PF00583">
    <property type="entry name" value="Acetyltransf_1"/>
    <property type="match status" value="1"/>
</dbReference>
<dbReference type="Proteomes" id="UP000253507">
    <property type="component" value="Unassembled WGS sequence"/>
</dbReference>
<feature type="region of interest" description="Disordered" evidence="3">
    <location>
        <begin position="154"/>
        <end position="193"/>
    </location>
</feature>
<dbReference type="EMBL" id="QOIM01000030">
    <property type="protein sequence ID" value="RCG19407.1"/>
    <property type="molecule type" value="Genomic_DNA"/>
</dbReference>
<dbReference type="Gene3D" id="3.40.630.30">
    <property type="match status" value="1"/>
</dbReference>